<accession>H2ZAW3</accession>
<dbReference type="Ensembl" id="ENSCSAVT00000014896.1">
    <property type="protein sequence ID" value="ENSCSAVP00000014728.1"/>
    <property type="gene ID" value="ENSCSAVG00000008609.1"/>
</dbReference>
<reference evidence="1" key="3">
    <citation type="submission" date="2025-09" db="UniProtKB">
        <authorList>
            <consortium name="Ensembl"/>
        </authorList>
    </citation>
    <scope>IDENTIFICATION</scope>
</reference>
<protein>
    <submittedName>
        <fullName evidence="1">Uncharacterized protein</fullName>
    </submittedName>
</protein>
<dbReference type="Proteomes" id="UP000007875">
    <property type="component" value="Unassembled WGS sequence"/>
</dbReference>
<evidence type="ECO:0000313" key="1">
    <source>
        <dbReference type="Ensembl" id="ENSCSAVP00000014728.1"/>
    </source>
</evidence>
<dbReference type="InParanoid" id="H2ZAW3"/>
<keyword evidence="2" id="KW-1185">Reference proteome</keyword>
<dbReference type="HOGENOM" id="CLU_2120241_0_0_1"/>
<evidence type="ECO:0000313" key="2">
    <source>
        <dbReference type="Proteomes" id="UP000007875"/>
    </source>
</evidence>
<sequence>MDAVGRGRGQASGMMLVITNANAEAPKFTLASVETELKGTKVIVVSMATIGEEKVEMKTLDRTGRFVKNDKLIDPKTPFEELLKSITSSAQRTANLKTSHLLIAISVVVHLLCR</sequence>
<reference evidence="1" key="2">
    <citation type="submission" date="2025-08" db="UniProtKB">
        <authorList>
            <consortium name="Ensembl"/>
        </authorList>
    </citation>
    <scope>IDENTIFICATION</scope>
</reference>
<proteinExistence type="predicted"/>
<organism evidence="1 2">
    <name type="scientific">Ciona savignyi</name>
    <name type="common">Pacific transparent sea squirt</name>
    <dbReference type="NCBI Taxonomy" id="51511"/>
    <lineage>
        <taxon>Eukaryota</taxon>
        <taxon>Metazoa</taxon>
        <taxon>Chordata</taxon>
        <taxon>Tunicata</taxon>
        <taxon>Ascidiacea</taxon>
        <taxon>Phlebobranchia</taxon>
        <taxon>Cionidae</taxon>
        <taxon>Ciona</taxon>
    </lineage>
</organism>
<reference evidence="2" key="1">
    <citation type="submission" date="2003-08" db="EMBL/GenBank/DDBJ databases">
        <authorList>
            <person name="Birren B."/>
            <person name="Nusbaum C."/>
            <person name="Abebe A."/>
            <person name="Abouelleil A."/>
            <person name="Adekoya E."/>
            <person name="Ait-zahra M."/>
            <person name="Allen N."/>
            <person name="Allen T."/>
            <person name="An P."/>
            <person name="Anderson M."/>
            <person name="Anderson S."/>
            <person name="Arachchi H."/>
            <person name="Armbruster J."/>
            <person name="Bachantsang P."/>
            <person name="Baldwin J."/>
            <person name="Barry A."/>
            <person name="Bayul T."/>
            <person name="Blitshsteyn B."/>
            <person name="Bloom T."/>
            <person name="Blye J."/>
            <person name="Boguslavskiy L."/>
            <person name="Borowsky M."/>
            <person name="Boukhgalter B."/>
            <person name="Brunache A."/>
            <person name="Butler J."/>
            <person name="Calixte N."/>
            <person name="Calvo S."/>
            <person name="Camarata J."/>
            <person name="Campo K."/>
            <person name="Chang J."/>
            <person name="Cheshatsang Y."/>
            <person name="Citroen M."/>
            <person name="Collymore A."/>
            <person name="Considine T."/>
            <person name="Cook A."/>
            <person name="Cooke P."/>
            <person name="Corum B."/>
            <person name="Cuomo C."/>
            <person name="David R."/>
            <person name="Dawoe T."/>
            <person name="Degray S."/>
            <person name="Dodge S."/>
            <person name="Dooley K."/>
            <person name="Dorje P."/>
            <person name="Dorjee K."/>
            <person name="Dorris L."/>
            <person name="Duffey N."/>
            <person name="Dupes A."/>
            <person name="Elkins T."/>
            <person name="Engels R."/>
            <person name="Erickson J."/>
            <person name="Farina A."/>
            <person name="Faro S."/>
            <person name="Ferreira P."/>
            <person name="Fischer H."/>
            <person name="Fitzgerald M."/>
            <person name="Foley K."/>
            <person name="Gage D."/>
            <person name="Galagan J."/>
            <person name="Gearin G."/>
            <person name="Gnerre S."/>
            <person name="Gnirke A."/>
            <person name="Goyette A."/>
            <person name="Graham J."/>
            <person name="Grandbois E."/>
            <person name="Gyaltsen K."/>
            <person name="Hafez N."/>
            <person name="Hagopian D."/>
            <person name="Hagos B."/>
            <person name="Hall J."/>
            <person name="Hatcher B."/>
            <person name="Heller A."/>
            <person name="Higgins H."/>
            <person name="Honan T."/>
            <person name="Horn A."/>
            <person name="Houde N."/>
            <person name="Hughes L."/>
            <person name="Hulme W."/>
            <person name="Husby E."/>
            <person name="Iliev I."/>
            <person name="Jaffe D."/>
            <person name="Jones C."/>
            <person name="Kamal M."/>
            <person name="Kamat A."/>
            <person name="Kamvysselis M."/>
            <person name="Karlsson E."/>
            <person name="Kells C."/>
            <person name="Kieu A."/>
            <person name="Kisner P."/>
            <person name="Kodira C."/>
            <person name="Kulbokas E."/>
            <person name="Labutti K."/>
            <person name="Lama D."/>
            <person name="Landers T."/>
            <person name="Leger J."/>
            <person name="Levine S."/>
            <person name="Lewis D."/>
            <person name="Lewis T."/>
            <person name="Lindblad-toh K."/>
            <person name="Liu X."/>
            <person name="Lokyitsang T."/>
            <person name="Lokyitsang Y."/>
            <person name="Lucien O."/>
            <person name="Lui A."/>
            <person name="Ma L.J."/>
            <person name="Mabbitt R."/>
            <person name="Macdonald J."/>
            <person name="Maclean C."/>
            <person name="Major J."/>
            <person name="Manning J."/>
            <person name="Marabella R."/>
            <person name="Maru K."/>
            <person name="Matthews C."/>
            <person name="Mauceli E."/>
            <person name="Mccarthy M."/>
            <person name="Mcdonough S."/>
            <person name="Mcghee T."/>
            <person name="Meldrim J."/>
            <person name="Meneus L."/>
            <person name="Mesirov J."/>
            <person name="Mihalev A."/>
            <person name="Mihova T."/>
            <person name="Mikkelsen T."/>
            <person name="Mlenga V."/>
            <person name="Moru K."/>
            <person name="Mozes J."/>
            <person name="Mulrain L."/>
            <person name="Munson G."/>
            <person name="Naylor J."/>
            <person name="Newes C."/>
            <person name="Nguyen C."/>
            <person name="Nguyen N."/>
            <person name="Nguyen T."/>
            <person name="Nicol R."/>
            <person name="Nielsen C."/>
            <person name="Nizzari M."/>
            <person name="Norbu C."/>
            <person name="Norbu N."/>
            <person name="O'donnell P."/>
            <person name="Okoawo O."/>
            <person name="O'leary S."/>
            <person name="Omotosho B."/>
            <person name="O'neill K."/>
            <person name="Osman S."/>
            <person name="Parker S."/>
            <person name="Perrin D."/>
            <person name="Phunkhang P."/>
            <person name="Piqani B."/>
            <person name="Purcell S."/>
            <person name="Rachupka T."/>
            <person name="Ramasamy U."/>
            <person name="Rameau R."/>
            <person name="Ray V."/>
            <person name="Raymond C."/>
            <person name="Retta R."/>
            <person name="Richardson S."/>
            <person name="Rise C."/>
            <person name="Rodriguez J."/>
            <person name="Rogers J."/>
            <person name="Rogov P."/>
            <person name="Rutman M."/>
            <person name="Schupbach R."/>
            <person name="Seaman C."/>
            <person name="Settipalli S."/>
            <person name="Sharpe T."/>
            <person name="Sheridan J."/>
            <person name="Sherpa N."/>
            <person name="Shi J."/>
            <person name="Smirnov S."/>
            <person name="Smith C."/>
            <person name="Sougnez C."/>
            <person name="Spencer B."/>
            <person name="Stalker J."/>
            <person name="Stange-thomann N."/>
            <person name="Stavropoulos S."/>
            <person name="Stetson K."/>
            <person name="Stone C."/>
            <person name="Stone S."/>
            <person name="Stubbs M."/>
            <person name="Talamas J."/>
            <person name="Tchuinga P."/>
            <person name="Tenzing P."/>
            <person name="Tesfaye S."/>
            <person name="Theodore J."/>
            <person name="Thoulutsang Y."/>
            <person name="Topham K."/>
            <person name="Towey S."/>
            <person name="Tsamla T."/>
            <person name="Tsomo N."/>
            <person name="Vallee D."/>
            <person name="Vassiliev H."/>
            <person name="Venkataraman V."/>
            <person name="Vinson J."/>
            <person name="Vo A."/>
            <person name="Wade C."/>
            <person name="Wang S."/>
            <person name="Wangchuk T."/>
            <person name="Wangdi T."/>
            <person name="Whittaker C."/>
            <person name="Wilkinson J."/>
            <person name="Wu Y."/>
            <person name="Wyman D."/>
            <person name="Yadav S."/>
            <person name="Yang S."/>
            <person name="Yang X."/>
            <person name="Yeager S."/>
            <person name="Yee E."/>
            <person name="Young G."/>
            <person name="Zainoun J."/>
            <person name="Zembeck L."/>
            <person name="Zimmer A."/>
            <person name="Zody M."/>
            <person name="Lander E."/>
        </authorList>
    </citation>
    <scope>NUCLEOTIDE SEQUENCE [LARGE SCALE GENOMIC DNA]</scope>
</reference>
<dbReference type="AlphaFoldDB" id="H2ZAW3"/>
<name>H2ZAW3_CIOSA</name>